<gene>
    <name evidence="9" type="primary">LOC106162278</name>
</gene>
<feature type="transmembrane region" description="Helical" evidence="6">
    <location>
        <begin position="154"/>
        <end position="174"/>
    </location>
</feature>
<feature type="transmembrane region" description="Helical" evidence="6">
    <location>
        <begin position="181"/>
        <end position="205"/>
    </location>
</feature>
<dbReference type="Proteomes" id="UP000085678">
    <property type="component" value="Unplaced"/>
</dbReference>
<dbReference type="AlphaFoldDB" id="A0A1S3I9V5"/>
<organism evidence="8 9">
    <name type="scientific">Lingula anatina</name>
    <name type="common">Brachiopod</name>
    <name type="synonym">Lingula unguis</name>
    <dbReference type="NCBI Taxonomy" id="7574"/>
    <lineage>
        <taxon>Eukaryota</taxon>
        <taxon>Metazoa</taxon>
        <taxon>Spiralia</taxon>
        <taxon>Lophotrochozoa</taxon>
        <taxon>Brachiopoda</taxon>
        <taxon>Linguliformea</taxon>
        <taxon>Lingulata</taxon>
        <taxon>Lingulida</taxon>
        <taxon>Linguloidea</taxon>
        <taxon>Lingulidae</taxon>
        <taxon>Lingula</taxon>
    </lineage>
</organism>
<dbReference type="Gene3D" id="1.10.287.70">
    <property type="match status" value="1"/>
</dbReference>
<keyword evidence="8" id="KW-1185">Reference proteome</keyword>
<dbReference type="GeneID" id="106162278"/>
<comment type="subcellular location">
    <subcellularLocation>
        <location evidence="1">Membrane</location>
        <topology evidence="1">Multi-pass membrane protein</topology>
    </subcellularLocation>
</comment>
<dbReference type="FunFam" id="1.10.287.70:FF:000086">
    <property type="entry name" value="Polycystic kidney disease 2"/>
    <property type="match status" value="1"/>
</dbReference>
<evidence type="ECO:0000256" key="6">
    <source>
        <dbReference type="SAM" id="Phobius"/>
    </source>
</evidence>
<sequence>MFILFILTSTYREFSKFRNTGSKEYFSDPWSYVEVAIVCLGYSAIGLFFQRLVTVNFTIASFHEHGREEFVNFFPAAFWDYILGYTLAAMLVLTVLKVFKLLRFNVSMNMLSATLKKSWKPTLHFYLVLVVLMMAYSFFGQCAFGHYIEHFKSLLDSLQTLFTLIMGGFEFAILGDSNRVIGIMFLITFAMIVQVSLINIFIAIINESFRCVQKTTKETSNEMEMVDFMWTRLLVILGLHTGAGVTIPSTIDPKILQQLDRKQN</sequence>
<feature type="transmembrane region" description="Helical" evidence="6">
    <location>
        <begin position="229"/>
        <end position="251"/>
    </location>
</feature>
<name>A0A1S3I9V5_LINAN</name>
<keyword evidence="4 6" id="KW-1133">Transmembrane helix</keyword>
<keyword evidence="3 6" id="KW-0812">Transmembrane</keyword>
<evidence type="ECO:0000256" key="1">
    <source>
        <dbReference type="ARBA" id="ARBA00004141"/>
    </source>
</evidence>
<reference evidence="9" key="1">
    <citation type="submission" date="2025-08" db="UniProtKB">
        <authorList>
            <consortium name="RefSeq"/>
        </authorList>
    </citation>
    <scope>IDENTIFICATION</scope>
    <source>
        <tissue evidence="9">Gonads</tissue>
    </source>
</reference>
<dbReference type="PANTHER" id="PTHR10877:SF194">
    <property type="entry name" value="LOCATION OF VULVA DEFECTIVE 1"/>
    <property type="match status" value="1"/>
</dbReference>
<dbReference type="GO" id="GO:0050982">
    <property type="term" value="P:detection of mechanical stimulus"/>
    <property type="evidence" value="ECO:0007669"/>
    <property type="project" value="TreeGrafter"/>
</dbReference>
<dbReference type="PRINTS" id="PR01433">
    <property type="entry name" value="POLYCYSTIN2"/>
</dbReference>
<dbReference type="GO" id="GO:0005262">
    <property type="term" value="F:calcium channel activity"/>
    <property type="evidence" value="ECO:0007669"/>
    <property type="project" value="TreeGrafter"/>
</dbReference>
<feature type="transmembrane region" description="Helical" evidence="6">
    <location>
        <begin position="30"/>
        <end position="49"/>
    </location>
</feature>
<proteinExistence type="inferred from homology"/>
<feature type="transmembrane region" description="Helical" evidence="6">
    <location>
        <begin position="123"/>
        <end position="148"/>
    </location>
</feature>
<evidence type="ECO:0000256" key="3">
    <source>
        <dbReference type="ARBA" id="ARBA00022692"/>
    </source>
</evidence>
<dbReference type="OrthoDB" id="6150772at2759"/>
<dbReference type="InParanoid" id="A0A1S3I9V5"/>
<dbReference type="STRING" id="7574.A0A1S3I9V5"/>
<feature type="domain" description="Polycystin cation channel PKD1/PKD2" evidence="7">
    <location>
        <begin position="1"/>
        <end position="210"/>
    </location>
</feature>
<dbReference type="InterPro" id="IPR003915">
    <property type="entry name" value="PKD_2"/>
</dbReference>
<dbReference type="InterPro" id="IPR013122">
    <property type="entry name" value="PKD1_2_channel"/>
</dbReference>
<evidence type="ECO:0000313" key="8">
    <source>
        <dbReference type="Proteomes" id="UP000085678"/>
    </source>
</evidence>
<dbReference type="InterPro" id="IPR051223">
    <property type="entry name" value="Polycystin"/>
</dbReference>
<evidence type="ECO:0000256" key="4">
    <source>
        <dbReference type="ARBA" id="ARBA00022989"/>
    </source>
</evidence>
<feature type="transmembrane region" description="Helical" evidence="6">
    <location>
        <begin position="82"/>
        <end position="102"/>
    </location>
</feature>
<protein>
    <submittedName>
        <fullName evidence="9">Polycystic kidney disease 2-like 1 protein</fullName>
    </submittedName>
</protein>
<accession>A0A1S3I9V5</accession>
<dbReference type="RefSeq" id="XP_013394953.1">
    <property type="nucleotide sequence ID" value="XM_013539499.1"/>
</dbReference>
<dbReference type="PANTHER" id="PTHR10877">
    <property type="entry name" value="POLYCYSTIN FAMILY MEMBER"/>
    <property type="match status" value="1"/>
</dbReference>
<evidence type="ECO:0000259" key="7">
    <source>
        <dbReference type="Pfam" id="PF08016"/>
    </source>
</evidence>
<keyword evidence="5 6" id="KW-0472">Membrane</keyword>
<dbReference type="GO" id="GO:0005509">
    <property type="term" value="F:calcium ion binding"/>
    <property type="evidence" value="ECO:0007669"/>
    <property type="project" value="InterPro"/>
</dbReference>
<comment type="similarity">
    <text evidence="2">Belongs to the polycystin family.</text>
</comment>
<evidence type="ECO:0000313" key="9">
    <source>
        <dbReference type="RefSeq" id="XP_013394953.1"/>
    </source>
</evidence>
<evidence type="ECO:0000256" key="5">
    <source>
        <dbReference type="ARBA" id="ARBA00023136"/>
    </source>
</evidence>
<dbReference type="KEGG" id="lak:106162278"/>
<dbReference type="GO" id="GO:0016020">
    <property type="term" value="C:membrane"/>
    <property type="evidence" value="ECO:0007669"/>
    <property type="project" value="UniProtKB-SubCell"/>
</dbReference>
<dbReference type="Pfam" id="PF08016">
    <property type="entry name" value="PKD_channel"/>
    <property type="match status" value="1"/>
</dbReference>
<evidence type="ECO:0000256" key="2">
    <source>
        <dbReference type="ARBA" id="ARBA00007200"/>
    </source>
</evidence>